<protein>
    <submittedName>
        <fullName evidence="2">Uncharacterized protein</fullName>
    </submittedName>
</protein>
<keyword evidence="3" id="KW-1185">Reference proteome</keyword>
<feature type="chain" id="PRO_5045815639" evidence="1">
    <location>
        <begin position="21"/>
        <end position="342"/>
    </location>
</feature>
<feature type="signal peptide" evidence="1">
    <location>
        <begin position="1"/>
        <end position="20"/>
    </location>
</feature>
<dbReference type="RefSeq" id="WP_144400191.1">
    <property type="nucleotide sequence ID" value="NZ_CP047385.1"/>
</dbReference>
<keyword evidence="1" id="KW-0732">Signal</keyword>
<reference evidence="2 3" key="1">
    <citation type="journal article" date="2015" name="Genome Announc.">
        <title>Genome Sequences of Two Pandoraea pnomenusa Isolates Recovered 11 Months Apart from a Cystic Fibrosis Patient.</title>
        <authorList>
            <person name="Ee R."/>
            <person name="Ambrose M."/>
            <person name="Lazenby J."/>
            <person name="Williams P."/>
            <person name="Chan K.G."/>
            <person name="Roddam L."/>
        </authorList>
    </citation>
    <scope>NUCLEOTIDE SEQUENCE [LARGE SCALE GENOMIC DNA]</scope>
    <source>
        <strain evidence="2 3">6399</strain>
    </source>
</reference>
<evidence type="ECO:0000313" key="3">
    <source>
        <dbReference type="Proteomes" id="UP000035080"/>
    </source>
</evidence>
<gene>
    <name evidence="2" type="ORF">PI93_017985</name>
</gene>
<accession>A0ABX6HVL5</accession>
<organism evidence="2 3">
    <name type="scientific">Pandoraea fibrosis</name>
    <dbReference type="NCBI Taxonomy" id="1891094"/>
    <lineage>
        <taxon>Bacteria</taxon>
        <taxon>Pseudomonadati</taxon>
        <taxon>Pseudomonadota</taxon>
        <taxon>Betaproteobacteria</taxon>
        <taxon>Burkholderiales</taxon>
        <taxon>Burkholderiaceae</taxon>
        <taxon>Pandoraea</taxon>
    </lineage>
</organism>
<proteinExistence type="predicted"/>
<evidence type="ECO:0000256" key="1">
    <source>
        <dbReference type="SAM" id="SignalP"/>
    </source>
</evidence>
<dbReference type="EMBL" id="CP047385">
    <property type="protein sequence ID" value="QHF14325.1"/>
    <property type="molecule type" value="Genomic_DNA"/>
</dbReference>
<dbReference type="Proteomes" id="UP000035080">
    <property type="component" value="Chromosome"/>
</dbReference>
<sequence length="342" mass="36778">MKISNFIALAVLAVSHQSYAQDIRDQMDIKTGRATLVIPNAQPDQAAEKIKEAISQFAIPININFNSTSSTLPARPGSPVERKVVIQGTPATDYTCPGSYAEIVKSPAPVKNVFYYNREALRACLYAFQGGVKVEMIFHRMKKTESLTSGIFNGITKAIQGSDEDRISAQLKTNIDKIKEAFPSTLIASIQVPGLPAEEPDKDAAAQLIPPLAESEATLPAAQNTHAVAAASSASSQSAAQQQQSNGVDLSFVGARKELAAMGFKFYDQDQFVDAARRNDLLTVRLFLAAGGIHPSAPDSKGSTALDFSNGNMEMKMILTAFVEADKQGQYPGKISEMVFSK</sequence>
<evidence type="ECO:0000313" key="2">
    <source>
        <dbReference type="EMBL" id="QHF14325.1"/>
    </source>
</evidence>
<name>A0ABX6HVL5_9BURK</name>